<dbReference type="EMBL" id="LSMT01000130">
    <property type="protein sequence ID" value="PFX26257.1"/>
    <property type="molecule type" value="Genomic_DNA"/>
</dbReference>
<dbReference type="OrthoDB" id="547680at2759"/>
<gene>
    <name evidence="1" type="ORF">AWC38_SpisGene9087</name>
</gene>
<dbReference type="AlphaFoldDB" id="A0A2B4SCF2"/>
<evidence type="ECO:0000313" key="1">
    <source>
        <dbReference type="EMBL" id="PFX26257.1"/>
    </source>
</evidence>
<accession>A0A2B4SCF2</accession>
<evidence type="ECO:0000313" key="2">
    <source>
        <dbReference type="Proteomes" id="UP000225706"/>
    </source>
</evidence>
<organism evidence="1 2">
    <name type="scientific">Stylophora pistillata</name>
    <name type="common">Smooth cauliflower coral</name>
    <dbReference type="NCBI Taxonomy" id="50429"/>
    <lineage>
        <taxon>Eukaryota</taxon>
        <taxon>Metazoa</taxon>
        <taxon>Cnidaria</taxon>
        <taxon>Anthozoa</taxon>
        <taxon>Hexacorallia</taxon>
        <taxon>Scleractinia</taxon>
        <taxon>Astrocoeniina</taxon>
        <taxon>Pocilloporidae</taxon>
        <taxon>Stylophora</taxon>
    </lineage>
</organism>
<reference evidence="2" key="1">
    <citation type="journal article" date="2017" name="bioRxiv">
        <title>Comparative analysis of the genomes of Stylophora pistillata and Acropora digitifera provides evidence for extensive differences between species of corals.</title>
        <authorList>
            <person name="Voolstra C.R."/>
            <person name="Li Y."/>
            <person name="Liew Y.J."/>
            <person name="Baumgarten S."/>
            <person name="Zoccola D."/>
            <person name="Flot J.-F."/>
            <person name="Tambutte S."/>
            <person name="Allemand D."/>
            <person name="Aranda M."/>
        </authorList>
    </citation>
    <scope>NUCLEOTIDE SEQUENCE [LARGE SCALE GENOMIC DNA]</scope>
</reference>
<keyword evidence="2" id="KW-1185">Reference proteome</keyword>
<comment type="caution">
    <text evidence="1">The sequence shown here is derived from an EMBL/GenBank/DDBJ whole genome shotgun (WGS) entry which is preliminary data.</text>
</comment>
<protein>
    <submittedName>
        <fullName evidence="1">Uncharacterized protein</fullName>
    </submittedName>
</protein>
<name>A0A2B4SCF2_STYPI</name>
<sequence>MESTSYIDFLPIYYPNIAKDQLSEQSSIVQWKTCVKTQLEGIPHSLGEDGMLFYDQSSSWRPSEWVAVENFKILMYMNISLTSGTALETFDKPGHIYPNYPVRVGALQINDTVLAPFSSDYSLGKVTVVQDWLTYDIQPDACKLQLQTACPPNSESTREFMNDKFPTF</sequence>
<proteinExistence type="predicted"/>
<dbReference type="Proteomes" id="UP000225706">
    <property type="component" value="Unassembled WGS sequence"/>
</dbReference>